<dbReference type="AlphaFoldDB" id="A0A6A4BSB3"/>
<comment type="caution">
    <text evidence="1">The sequence shown here is derived from an EMBL/GenBank/DDBJ whole genome shotgun (WGS) entry which is preliminary data.</text>
</comment>
<name>A0A6A4BSB3_9STRA</name>
<gene>
    <name evidence="1" type="ORF">PF001_g25606</name>
</gene>
<dbReference type="Proteomes" id="UP000437068">
    <property type="component" value="Unassembled WGS sequence"/>
</dbReference>
<sequence length="100" mass="10741">MITLFSASSYKMVVTSSPTLLRQTSKPTLVPRSKNPGTLAISSNDAPVELSICDESFTDTLTTCSWALSLRSSCRSLSGFTLSVFLVLHCLAEPSAHDTI</sequence>
<accession>A0A6A4BSB3</accession>
<protein>
    <submittedName>
        <fullName evidence="1">Uncharacterized protein</fullName>
    </submittedName>
</protein>
<dbReference type="EMBL" id="QXGE01003032">
    <property type="protein sequence ID" value="KAE9277533.1"/>
    <property type="molecule type" value="Genomic_DNA"/>
</dbReference>
<proteinExistence type="predicted"/>
<evidence type="ECO:0000313" key="1">
    <source>
        <dbReference type="EMBL" id="KAE9277533.1"/>
    </source>
</evidence>
<reference evidence="1 2" key="1">
    <citation type="submission" date="2018-08" db="EMBL/GenBank/DDBJ databases">
        <title>Genomic investigation of the strawberry pathogen Phytophthora fragariae indicates pathogenicity is determined by transcriptional variation in three key races.</title>
        <authorList>
            <person name="Adams T.M."/>
            <person name="Armitage A.D."/>
            <person name="Sobczyk M.K."/>
            <person name="Bates H.J."/>
            <person name="Dunwell J.M."/>
            <person name="Nellist C.F."/>
            <person name="Harrison R.J."/>
        </authorList>
    </citation>
    <scope>NUCLEOTIDE SEQUENCE [LARGE SCALE GENOMIC DNA]</scope>
    <source>
        <strain evidence="1 2">A4</strain>
    </source>
</reference>
<organism evidence="1 2">
    <name type="scientific">Phytophthora fragariae</name>
    <dbReference type="NCBI Taxonomy" id="53985"/>
    <lineage>
        <taxon>Eukaryota</taxon>
        <taxon>Sar</taxon>
        <taxon>Stramenopiles</taxon>
        <taxon>Oomycota</taxon>
        <taxon>Peronosporomycetes</taxon>
        <taxon>Peronosporales</taxon>
        <taxon>Peronosporaceae</taxon>
        <taxon>Phytophthora</taxon>
    </lineage>
</organism>
<evidence type="ECO:0000313" key="2">
    <source>
        <dbReference type="Proteomes" id="UP000437068"/>
    </source>
</evidence>